<sequence>MSPSQIIDPTGQAHDQTIEGTTLIGDASKSPKTGFVQITSAEVTAVSDPESPSENSGSSLGIPDLEGSEKLAASSLAIPDEQNNEPEPIEATTTKILRVIETYSLNFERSDESWGGLTTFVPTVTKQVAQGQPIKLLLPGFPFKSPNSKDKVLGVLPDLGEELALAHLDSLCKNVTAVYEHGAEVHICSDGLVYNDLLGVPDETVWEYGEALRQIAVKNDLHNLKFIRLWDLLDHPGLWNKDYYVTHASCIRRELAYRYQDLDFEADMATKSDEDVHMTHRSYIELLGKDLALREDFQSLSPEAKASAICSIAKSMMGRWKAFAAALEANRKEYIRLSIHDSTGKGKLSMSLLPQGRGALGFTPWHSSVSVELDGSYRTVHASDVRDSHTLVYKNGRPHCFRAKSDLFNWPLDGLGIEIEHLYPCGMIIRPVGVHDSSSAPSIRAIPMRKVRQLSHTFSPIVLRGFSESMDEELYVRKGHELGKILEWTFGIIMKVKDSGETNKEANNVTSNEALPMHFDGIFKFIDKIDPKTGKMVKQLAPPGYQYFTCISTAPKGDGYTLFCNSRLFFRYLAPPWSLERLEPVTWHMVNDGFWSAKQTGLPLVIRHPYTNAPCIRWHEPWTKTKFSKYIVTIENEDQELVEVARNLVYDYRTCLRFTWEKGDLLVNDNVTMLHTRTAYASECDREIWRIHFD</sequence>
<evidence type="ECO:0000313" key="1">
    <source>
        <dbReference type="EMBL" id="KAF2475878.1"/>
    </source>
</evidence>
<dbReference type="EMBL" id="MU003495">
    <property type="protein sequence ID" value="KAF2475878.1"/>
    <property type="molecule type" value="Genomic_DNA"/>
</dbReference>
<keyword evidence="2" id="KW-1185">Reference proteome</keyword>
<reference evidence="1" key="1">
    <citation type="journal article" date="2020" name="Stud. Mycol.">
        <title>101 Dothideomycetes genomes: a test case for predicting lifestyles and emergence of pathogens.</title>
        <authorList>
            <person name="Haridas S."/>
            <person name="Albert R."/>
            <person name="Binder M."/>
            <person name="Bloem J."/>
            <person name="Labutti K."/>
            <person name="Salamov A."/>
            <person name="Andreopoulos B."/>
            <person name="Baker S."/>
            <person name="Barry K."/>
            <person name="Bills G."/>
            <person name="Bluhm B."/>
            <person name="Cannon C."/>
            <person name="Castanera R."/>
            <person name="Culley D."/>
            <person name="Daum C."/>
            <person name="Ezra D."/>
            <person name="Gonzalez J."/>
            <person name="Henrissat B."/>
            <person name="Kuo A."/>
            <person name="Liang C."/>
            <person name="Lipzen A."/>
            <person name="Lutzoni F."/>
            <person name="Magnuson J."/>
            <person name="Mondo S."/>
            <person name="Nolan M."/>
            <person name="Ohm R."/>
            <person name="Pangilinan J."/>
            <person name="Park H.-J."/>
            <person name="Ramirez L."/>
            <person name="Alfaro M."/>
            <person name="Sun H."/>
            <person name="Tritt A."/>
            <person name="Yoshinaga Y."/>
            <person name="Zwiers L.-H."/>
            <person name="Turgeon B."/>
            <person name="Goodwin S."/>
            <person name="Spatafora J."/>
            <person name="Crous P."/>
            <person name="Grigoriev I."/>
        </authorList>
    </citation>
    <scope>NUCLEOTIDE SEQUENCE</scope>
    <source>
        <strain evidence="1">ATCC 200398</strain>
    </source>
</reference>
<dbReference type="Proteomes" id="UP000799755">
    <property type="component" value="Unassembled WGS sequence"/>
</dbReference>
<name>A0ACB6R985_9PLEO</name>
<comment type="caution">
    <text evidence="1">The sequence shown here is derived from an EMBL/GenBank/DDBJ whole genome shotgun (WGS) entry which is preliminary data.</text>
</comment>
<evidence type="ECO:0000313" key="2">
    <source>
        <dbReference type="Proteomes" id="UP000799755"/>
    </source>
</evidence>
<accession>A0ACB6R985</accession>
<organism evidence="1 2">
    <name type="scientific">Lindgomyces ingoldianus</name>
    <dbReference type="NCBI Taxonomy" id="673940"/>
    <lineage>
        <taxon>Eukaryota</taxon>
        <taxon>Fungi</taxon>
        <taxon>Dikarya</taxon>
        <taxon>Ascomycota</taxon>
        <taxon>Pezizomycotina</taxon>
        <taxon>Dothideomycetes</taxon>
        <taxon>Pleosporomycetidae</taxon>
        <taxon>Pleosporales</taxon>
        <taxon>Lindgomycetaceae</taxon>
        <taxon>Lindgomyces</taxon>
    </lineage>
</organism>
<proteinExistence type="predicted"/>
<gene>
    <name evidence="1" type="ORF">BDR25DRAFT_278607</name>
</gene>
<protein>
    <submittedName>
        <fullName evidence="1">Clavaminate synthase-like protein</fullName>
    </submittedName>
</protein>